<dbReference type="Pfam" id="PF05186">
    <property type="entry name" value="Dpy-30"/>
    <property type="match status" value="1"/>
</dbReference>
<keyword evidence="2" id="KW-1185">Reference proteome</keyword>
<dbReference type="InterPro" id="IPR007858">
    <property type="entry name" value="Dpy-30_motif"/>
</dbReference>
<dbReference type="Proteomes" id="UP001153636">
    <property type="component" value="Chromosome 20"/>
</dbReference>
<evidence type="ECO:0000313" key="1">
    <source>
        <dbReference type="EMBL" id="CAH1107253.1"/>
    </source>
</evidence>
<gene>
    <name evidence="1" type="ORF">PSYICH_LOCUS7899</name>
</gene>
<evidence type="ECO:0000313" key="2">
    <source>
        <dbReference type="Proteomes" id="UP001153636"/>
    </source>
</evidence>
<sequence>MERDTSFQYTNEPQISESNVNVEDAPDEHINEADIANEVCQVAVARSFRKAVKVALKMETLNHNEKKSYTDLLSLPTKMYLDSTLVPALANGIAHVVHERPISPIKTLAVFLLKNKSIYETEAELEESRGAASAAKSKSRFAAIASKIISSYRV</sequence>
<proteinExistence type="predicted"/>
<organism evidence="1 2">
    <name type="scientific">Psylliodes chrysocephalus</name>
    <dbReference type="NCBI Taxonomy" id="3402493"/>
    <lineage>
        <taxon>Eukaryota</taxon>
        <taxon>Metazoa</taxon>
        <taxon>Ecdysozoa</taxon>
        <taxon>Arthropoda</taxon>
        <taxon>Hexapoda</taxon>
        <taxon>Insecta</taxon>
        <taxon>Pterygota</taxon>
        <taxon>Neoptera</taxon>
        <taxon>Endopterygota</taxon>
        <taxon>Coleoptera</taxon>
        <taxon>Polyphaga</taxon>
        <taxon>Cucujiformia</taxon>
        <taxon>Chrysomeloidea</taxon>
        <taxon>Chrysomelidae</taxon>
        <taxon>Galerucinae</taxon>
        <taxon>Alticini</taxon>
        <taxon>Psylliodes</taxon>
    </lineage>
</organism>
<dbReference type="Gene3D" id="1.20.890.10">
    <property type="entry name" value="cAMP-dependent protein kinase regulatory subunit, dimerization-anchoring domain"/>
    <property type="match status" value="1"/>
</dbReference>
<dbReference type="OrthoDB" id="417678at2759"/>
<dbReference type="AlphaFoldDB" id="A0A9P0GBK7"/>
<accession>A0A9P0GBK7</accession>
<name>A0A9P0GBK7_9CUCU</name>
<protein>
    <submittedName>
        <fullName evidence="1">Uncharacterized protein</fullName>
    </submittedName>
</protein>
<dbReference type="EMBL" id="OV651832">
    <property type="protein sequence ID" value="CAH1107253.1"/>
    <property type="molecule type" value="Genomic_DNA"/>
</dbReference>
<reference evidence="1" key="1">
    <citation type="submission" date="2022-01" db="EMBL/GenBank/DDBJ databases">
        <authorList>
            <person name="King R."/>
        </authorList>
    </citation>
    <scope>NUCLEOTIDE SEQUENCE</scope>
</reference>